<dbReference type="GO" id="GO:0000155">
    <property type="term" value="F:phosphorelay sensor kinase activity"/>
    <property type="evidence" value="ECO:0007669"/>
    <property type="project" value="InterPro"/>
</dbReference>
<feature type="chain" id="PRO_5037445650" description="histidine kinase" evidence="9">
    <location>
        <begin position="19"/>
        <end position="725"/>
    </location>
</feature>
<dbReference type="EMBL" id="WWEO01000038">
    <property type="protein sequence ID" value="NCD68452.1"/>
    <property type="molecule type" value="Genomic_DNA"/>
</dbReference>
<dbReference type="SMART" id="SM00387">
    <property type="entry name" value="HATPase_c"/>
    <property type="match status" value="1"/>
</dbReference>
<dbReference type="PROSITE" id="PS50005">
    <property type="entry name" value="TPR"/>
    <property type="match status" value="2"/>
</dbReference>
<dbReference type="Pfam" id="PF02518">
    <property type="entry name" value="HATPase_c"/>
    <property type="match status" value="1"/>
</dbReference>
<protein>
    <recommendedName>
        <fullName evidence="2">histidine kinase</fullName>
        <ecNumber evidence="2">2.7.13.3</ecNumber>
    </recommendedName>
</protein>
<evidence type="ECO:0000256" key="5">
    <source>
        <dbReference type="ARBA" id="ARBA00022777"/>
    </source>
</evidence>
<dbReference type="SUPFAM" id="SSF48452">
    <property type="entry name" value="TPR-like"/>
    <property type="match status" value="2"/>
</dbReference>
<evidence type="ECO:0000259" key="10">
    <source>
        <dbReference type="PROSITE" id="PS50109"/>
    </source>
</evidence>
<feature type="repeat" description="TPR" evidence="7">
    <location>
        <begin position="164"/>
        <end position="197"/>
    </location>
</feature>
<feature type="signal peptide" evidence="9">
    <location>
        <begin position="1"/>
        <end position="18"/>
    </location>
</feature>
<dbReference type="PANTHER" id="PTHR43711:SF28">
    <property type="entry name" value="SENSOR HISTIDINE KINASE YXDK"/>
    <property type="match status" value="1"/>
</dbReference>
<dbReference type="InterPro" id="IPR003661">
    <property type="entry name" value="HisK_dim/P_dom"/>
</dbReference>
<dbReference type="InterPro" id="IPR011990">
    <property type="entry name" value="TPR-like_helical_dom_sf"/>
</dbReference>
<keyword evidence="3" id="KW-0597">Phosphoprotein</keyword>
<keyword evidence="9" id="KW-0732">Signal</keyword>
<dbReference type="InterPro" id="IPR050736">
    <property type="entry name" value="Sensor_HK_Regulatory"/>
</dbReference>
<keyword evidence="5" id="KW-0418">Kinase</keyword>
<dbReference type="InterPro" id="IPR019734">
    <property type="entry name" value="TPR_rpt"/>
</dbReference>
<dbReference type="CDD" id="cd00082">
    <property type="entry name" value="HisKA"/>
    <property type="match status" value="1"/>
</dbReference>
<sequence>MRYFFTSFLLLIIFTGNAATRNSAVDSLLKLLGPKDRLKADTLTINRLNLLSENYFQSTPDSAYYYAQKSISLSRSIKYDKGLANGLLQSAHVDYFKGRTTEAKQQLDEAIAIFKKLNDIKGQIACYQAYGGMYTLIADYELALKYLNLAVNLNKDNGNELLQTNLYKGLGNVYFSRGELSKALDYYYKGLFIAIKNHYALLSGNLYNNIGAVLQNMEVYPNALVHFKKALNLLQGTDNIQALGTINQNIGEILLAQNDYDGAIRYLNTANKIVNTQNDKDGLSSVYTDLGLAYAAKNDFARANSYIDTSLQIARKFKIVYNQAYALVGLANLYNQQHEYQKAYGYALEGQQLSVKLGNLAVKASAALQMSKALAGLGKNADAYQYLNQYINLKEQLKSNESIEKSTSYNFELTFALKERQLKQHQHEREMLFQQRSQRQRLVIAIFLIIIVGMLLTIWIYYREKKRQKEINTKLELKNTEVLHQKTDLDEQAKKLNELNHLKDRLIAILAHDLRAPLSTLKGLFYLLRDSSITHQEMLDMLPAVLKQLDYTSDFLDTLLFWVNSQMESFDITLKPFSVSELVLNEIDNYRDEAQKKGIGFVTDVAENLTATADPNSIRIVVRNLITNAIKFSHRDDNIEISAEEKEGKVIVKIKDHGIGMSKEQLNKLFKSRMDSIAGTQNESGTGMGLLFCKDLIEKCNGEIEVESKPGIGTEFTFTIPVKCK</sequence>
<dbReference type="Gene3D" id="1.25.40.10">
    <property type="entry name" value="Tetratricopeptide repeat domain"/>
    <property type="match status" value="2"/>
</dbReference>
<dbReference type="FunFam" id="3.30.565.10:FF:000006">
    <property type="entry name" value="Sensor histidine kinase WalK"/>
    <property type="match status" value="1"/>
</dbReference>
<reference evidence="11" key="2">
    <citation type="submission" date="2020-10" db="EMBL/GenBank/DDBJ databases">
        <title>Mucilaginibacter sp. nov., isolated from soil.</title>
        <authorList>
            <person name="Jeon C.O."/>
        </authorList>
    </citation>
    <scope>NUCLEOTIDE SEQUENCE</scope>
    <source>
        <strain evidence="11">R11</strain>
    </source>
</reference>
<evidence type="ECO:0000256" key="7">
    <source>
        <dbReference type="PROSITE-ProRule" id="PRU00339"/>
    </source>
</evidence>
<keyword evidence="4" id="KW-0808">Transferase</keyword>
<dbReference type="InterPro" id="IPR003594">
    <property type="entry name" value="HATPase_dom"/>
</dbReference>
<keyword evidence="7" id="KW-0802">TPR repeat</keyword>
<dbReference type="SUPFAM" id="SSF55874">
    <property type="entry name" value="ATPase domain of HSP90 chaperone/DNA topoisomerase II/histidine kinase"/>
    <property type="match status" value="1"/>
</dbReference>
<dbReference type="Gene3D" id="3.30.565.10">
    <property type="entry name" value="Histidine kinase-like ATPase, C-terminal domain"/>
    <property type="match status" value="1"/>
</dbReference>
<dbReference type="PRINTS" id="PR00344">
    <property type="entry name" value="BCTRLSENSOR"/>
</dbReference>
<organism evidence="11 12">
    <name type="scientific">Mucilaginibacter agri</name>
    <dbReference type="NCBI Taxonomy" id="2695265"/>
    <lineage>
        <taxon>Bacteria</taxon>
        <taxon>Pseudomonadati</taxon>
        <taxon>Bacteroidota</taxon>
        <taxon>Sphingobacteriia</taxon>
        <taxon>Sphingobacteriales</taxon>
        <taxon>Sphingobacteriaceae</taxon>
        <taxon>Mucilaginibacter</taxon>
    </lineage>
</organism>
<dbReference type="EC" id="2.7.13.3" evidence="2"/>
<dbReference type="SMART" id="SM00388">
    <property type="entry name" value="HisKA"/>
    <property type="match status" value="1"/>
</dbReference>
<keyword evidence="8" id="KW-0812">Transmembrane</keyword>
<accession>A0A966DSN9</accession>
<gene>
    <name evidence="11" type="ORF">GSY63_03700</name>
</gene>
<evidence type="ECO:0000313" key="12">
    <source>
        <dbReference type="Proteomes" id="UP000638732"/>
    </source>
</evidence>
<name>A0A966DSN9_9SPHI</name>
<dbReference type="Gene3D" id="1.10.287.130">
    <property type="match status" value="1"/>
</dbReference>
<comment type="caution">
    <text evidence="11">The sequence shown here is derived from an EMBL/GenBank/DDBJ whole genome shotgun (WGS) entry which is preliminary data.</text>
</comment>
<reference evidence="11" key="1">
    <citation type="submission" date="2020-01" db="EMBL/GenBank/DDBJ databases">
        <authorList>
            <person name="Seo Y.L."/>
        </authorList>
    </citation>
    <scope>NUCLEOTIDE SEQUENCE</scope>
    <source>
        <strain evidence="11">R11</strain>
    </source>
</reference>
<evidence type="ECO:0000256" key="8">
    <source>
        <dbReference type="SAM" id="Phobius"/>
    </source>
</evidence>
<keyword evidence="6" id="KW-0902">Two-component regulatory system</keyword>
<dbReference type="RefSeq" id="WP_166584479.1">
    <property type="nucleotide sequence ID" value="NZ_WWEO01000038.1"/>
</dbReference>
<evidence type="ECO:0000256" key="6">
    <source>
        <dbReference type="ARBA" id="ARBA00023012"/>
    </source>
</evidence>
<dbReference type="SUPFAM" id="SSF47384">
    <property type="entry name" value="Homodimeric domain of signal transducing histidine kinase"/>
    <property type="match status" value="1"/>
</dbReference>
<feature type="repeat" description="TPR" evidence="7">
    <location>
        <begin position="124"/>
        <end position="157"/>
    </location>
</feature>
<evidence type="ECO:0000256" key="1">
    <source>
        <dbReference type="ARBA" id="ARBA00000085"/>
    </source>
</evidence>
<dbReference type="SMART" id="SM00028">
    <property type="entry name" value="TPR"/>
    <property type="match status" value="8"/>
</dbReference>
<dbReference type="InterPro" id="IPR004358">
    <property type="entry name" value="Sig_transdc_His_kin-like_C"/>
</dbReference>
<keyword evidence="8" id="KW-1133">Transmembrane helix</keyword>
<dbReference type="InterPro" id="IPR036890">
    <property type="entry name" value="HATPase_C_sf"/>
</dbReference>
<evidence type="ECO:0000256" key="4">
    <source>
        <dbReference type="ARBA" id="ARBA00022679"/>
    </source>
</evidence>
<dbReference type="Proteomes" id="UP000638732">
    <property type="component" value="Unassembled WGS sequence"/>
</dbReference>
<comment type="catalytic activity">
    <reaction evidence="1">
        <text>ATP + protein L-histidine = ADP + protein N-phospho-L-histidine.</text>
        <dbReference type="EC" id="2.7.13.3"/>
    </reaction>
</comment>
<evidence type="ECO:0000256" key="2">
    <source>
        <dbReference type="ARBA" id="ARBA00012438"/>
    </source>
</evidence>
<dbReference type="PROSITE" id="PS50109">
    <property type="entry name" value="HIS_KIN"/>
    <property type="match status" value="1"/>
</dbReference>
<evidence type="ECO:0000256" key="9">
    <source>
        <dbReference type="SAM" id="SignalP"/>
    </source>
</evidence>
<keyword evidence="8" id="KW-0472">Membrane</keyword>
<evidence type="ECO:0000313" key="11">
    <source>
        <dbReference type="EMBL" id="NCD68452.1"/>
    </source>
</evidence>
<keyword evidence="12" id="KW-1185">Reference proteome</keyword>
<evidence type="ECO:0000256" key="3">
    <source>
        <dbReference type="ARBA" id="ARBA00022553"/>
    </source>
</evidence>
<dbReference type="AlphaFoldDB" id="A0A966DSN9"/>
<dbReference type="CDD" id="cd00075">
    <property type="entry name" value="HATPase"/>
    <property type="match status" value="1"/>
</dbReference>
<dbReference type="Pfam" id="PF13424">
    <property type="entry name" value="TPR_12"/>
    <property type="match status" value="1"/>
</dbReference>
<proteinExistence type="predicted"/>
<dbReference type="PANTHER" id="PTHR43711">
    <property type="entry name" value="TWO-COMPONENT HISTIDINE KINASE"/>
    <property type="match status" value="1"/>
</dbReference>
<dbReference type="InterPro" id="IPR005467">
    <property type="entry name" value="His_kinase_dom"/>
</dbReference>
<feature type="transmembrane region" description="Helical" evidence="8">
    <location>
        <begin position="442"/>
        <end position="462"/>
    </location>
</feature>
<dbReference type="InterPro" id="IPR036097">
    <property type="entry name" value="HisK_dim/P_sf"/>
</dbReference>
<feature type="domain" description="Histidine kinase" evidence="10">
    <location>
        <begin position="509"/>
        <end position="724"/>
    </location>
</feature>